<dbReference type="GO" id="GO:0045892">
    <property type="term" value="P:negative regulation of DNA-templated transcription"/>
    <property type="evidence" value="ECO:0007669"/>
    <property type="project" value="InterPro"/>
</dbReference>
<accession>A0A8H9GDY2</accession>
<dbReference type="Proteomes" id="UP000655589">
    <property type="component" value="Unassembled WGS sequence"/>
</dbReference>
<dbReference type="GO" id="GO:0000976">
    <property type="term" value="F:transcription cis-regulatory region binding"/>
    <property type="evidence" value="ECO:0007669"/>
    <property type="project" value="TreeGrafter"/>
</dbReference>
<dbReference type="PANTHER" id="PTHR30055:SF151">
    <property type="entry name" value="TRANSCRIPTIONAL REGULATORY PROTEIN"/>
    <property type="match status" value="1"/>
</dbReference>
<dbReference type="Gene3D" id="1.10.357.10">
    <property type="entry name" value="Tetracycline Repressor, domain 2"/>
    <property type="match status" value="1"/>
</dbReference>
<keyword evidence="3 5" id="KW-0238">DNA-binding</keyword>
<dbReference type="InterPro" id="IPR036271">
    <property type="entry name" value="Tet_transcr_reg_TetR-rel_C_sf"/>
</dbReference>
<dbReference type="SUPFAM" id="SSF48498">
    <property type="entry name" value="Tetracyclin repressor-like, C-terminal domain"/>
    <property type="match status" value="1"/>
</dbReference>
<organism evidence="7 8">
    <name type="scientific">Promicromonospora citrea</name>
    <dbReference type="NCBI Taxonomy" id="43677"/>
    <lineage>
        <taxon>Bacteria</taxon>
        <taxon>Bacillati</taxon>
        <taxon>Actinomycetota</taxon>
        <taxon>Actinomycetes</taxon>
        <taxon>Micrococcales</taxon>
        <taxon>Promicromonosporaceae</taxon>
        <taxon>Promicromonospora</taxon>
    </lineage>
</organism>
<dbReference type="Gene3D" id="1.10.10.60">
    <property type="entry name" value="Homeodomain-like"/>
    <property type="match status" value="1"/>
</dbReference>
<dbReference type="InterPro" id="IPR001647">
    <property type="entry name" value="HTH_TetR"/>
</dbReference>
<evidence type="ECO:0000259" key="6">
    <source>
        <dbReference type="PROSITE" id="PS50977"/>
    </source>
</evidence>
<keyword evidence="4" id="KW-0804">Transcription</keyword>
<reference evidence="7" key="2">
    <citation type="submission" date="2020-09" db="EMBL/GenBank/DDBJ databases">
        <authorList>
            <person name="Sun Q."/>
            <person name="Ohkuma M."/>
        </authorList>
    </citation>
    <scope>NUCLEOTIDE SEQUENCE</scope>
    <source>
        <strain evidence="7">JCM 3051</strain>
    </source>
</reference>
<dbReference type="GO" id="GO:0046677">
    <property type="term" value="P:response to antibiotic"/>
    <property type="evidence" value="ECO:0007669"/>
    <property type="project" value="InterPro"/>
</dbReference>
<protein>
    <recommendedName>
        <fullName evidence="6">HTH tetR-type domain-containing protein</fullName>
    </recommendedName>
</protein>
<dbReference type="InterPro" id="IPR003012">
    <property type="entry name" value="Tet_transcr_reg_TetR"/>
</dbReference>
<dbReference type="InterPro" id="IPR004111">
    <property type="entry name" value="Repressor_TetR_C"/>
</dbReference>
<dbReference type="RefSeq" id="WP_229784952.1">
    <property type="nucleotide sequence ID" value="NZ_BMPT01000002.1"/>
</dbReference>
<evidence type="ECO:0000256" key="5">
    <source>
        <dbReference type="PROSITE-ProRule" id="PRU00335"/>
    </source>
</evidence>
<sequence length="198" mass="21296">MALHLLDEQGLPYLTMRHLATALGLQPSALYWHFPNKQALLAAVSERILAPMGEVSIGNMSMHEAVLTLGARMRECLLAHRDASELVSSSLALGLVGSPVRTKLLDVSRLHGVPNALAEVAAEAVMHFVMGFTFHEQQRLAASQLGLLEVPPASTVEDTGADSLDDDTFAEALAMIAHGTEVSIAQYRSRQQQGSSPF</sequence>
<evidence type="ECO:0000256" key="4">
    <source>
        <dbReference type="ARBA" id="ARBA00023163"/>
    </source>
</evidence>
<dbReference type="PRINTS" id="PR00400">
    <property type="entry name" value="TETREPRESSOR"/>
</dbReference>
<dbReference type="PANTHER" id="PTHR30055">
    <property type="entry name" value="HTH-TYPE TRANSCRIPTIONAL REGULATOR RUTR"/>
    <property type="match status" value="1"/>
</dbReference>
<proteinExistence type="predicted"/>
<evidence type="ECO:0000313" key="8">
    <source>
        <dbReference type="Proteomes" id="UP000655589"/>
    </source>
</evidence>
<evidence type="ECO:0000256" key="1">
    <source>
        <dbReference type="ARBA" id="ARBA00022491"/>
    </source>
</evidence>
<dbReference type="Pfam" id="PF02909">
    <property type="entry name" value="TetR_C_1"/>
    <property type="match status" value="1"/>
</dbReference>
<feature type="domain" description="HTH tetR-type" evidence="6">
    <location>
        <begin position="1"/>
        <end position="52"/>
    </location>
</feature>
<reference evidence="7" key="1">
    <citation type="journal article" date="2014" name="Int. J. Syst. Evol. Microbiol.">
        <title>Complete genome sequence of Corynebacterium casei LMG S-19264T (=DSM 44701T), isolated from a smear-ripened cheese.</title>
        <authorList>
            <consortium name="US DOE Joint Genome Institute (JGI-PGF)"/>
            <person name="Walter F."/>
            <person name="Albersmeier A."/>
            <person name="Kalinowski J."/>
            <person name="Ruckert C."/>
        </authorList>
    </citation>
    <scope>NUCLEOTIDE SEQUENCE</scope>
    <source>
        <strain evidence="7">JCM 3051</strain>
    </source>
</reference>
<dbReference type="GO" id="GO:0003700">
    <property type="term" value="F:DNA-binding transcription factor activity"/>
    <property type="evidence" value="ECO:0007669"/>
    <property type="project" value="TreeGrafter"/>
</dbReference>
<evidence type="ECO:0000256" key="3">
    <source>
        <dbReference type="ARBA" id="ARBA00023125"/>
    </source>
</evidence>
<comment type="caution">
    <text evidence="7">The sequence shown here is derived from an EMBL/GenBank/DDBJ whole genome shotgun (WGS) entry which is preliminary data.</text>
</comment>
<gene>
    <name evidence="7" type="ORF">GCM10010102_07080</name>
</gene>
<feature type="DNA-binding region" description="H-T-H motif" evidence="5">
    <location>
        <begin position="15"/>
        <end position="34"/>
    </location>
</feature>
<dbReference type="InterPro" id="IPR050109">
    <property type="entry name" value="HTH-type_TetR-like_transc_reg"/>
</dbReference>
<name>A0A8H9GDY2_9MICO</name>
<evidence type="ECO:0000313" key="7">
    <source>
        <dbReference type="EMBL" id="GGM14170.1"/>
    </source>
</evidence>
<dbReference type="EMBL" id="BMPT01000002">
    <property type="protein sequence ID" value="GGM14170.1"/>
    <property type="molecule type" value="Genomic_DNA"/>
</dbReference>
<evidence type="ECO:0000256" key="2">
    <source>
        <dbReference type="ARBA" id="ARBA00023015"/>
    </source>
</evidence>
<dbReference type="SUPFAM" id="SSF46689">
    <property type="entry name" value="Homeodomain-like"/>
    <property type="match status" value="1"/>
</dbReference>
<keyword evidence="8" id="KW-1185">Reference proteome</keyword>
<dbReference type="AlphaFoldDB" id="A0A8H9GDY2"/>
<dbReference type="InterPro" id="IPR009057">
    <property type="entry name" value="Homeodomain-like_sf"/>
</dbReference>
<dbReference type="PROSITE" id="PS50977">
    <property type="entry name" value="HTH_TETR_2"/>
    <property type="match status" value="1"/>
</dbReference>
<dbReference type="Pfam" id="PF00440">
    <property type="entry name" value="TetR_N"/>
    <property type="match status" value="1"/>
</dbReference>
<keyword evidence="1" id="KW-0678">Repressor</keyword>
<keyword evidence="2" id="KW-0805">Transcription regulation</keyword>